<evidence type="ECO:0000313" key="1">
    <source>
        <dbReference type="EnsemblPlants" id="Bo9g102230.1"/>
    </source>
</evidence>
<dbReference type="Gramene" id="Bo9g102230.1">
    <property type="protein sequence ID" value="Bo9g102230.1"/>
    <property type="gene ID" value="Bo9g102230"/>
</dbReference>
<dbReference type="OMA" id="FHERCRC"/>
<accession>A0A0D3EA29</accession>
<sequence>MLFPTPRINQNIVDEDDHALIQVLAKNIIHKFHERCRCIRQPKWHHHKLVISITCAESRLPHILPCYRDLVIT</sequence>
<organism evidence="1 2">
    <name type="scientific">Brassica oleracea var. oleracea</name>
    <dbReference type="NCBI Taxonomy" id="109376"/>
    <lineage>
        <taxon>Eukaryota</taxon>
        <taxon>Viridiplantae</taxon>
        <taxon>Streptophyta</taxon>
        <taxon>Embryophyta</taxon>
        <taxon>Tracheophyta</taxon>
        <taxon>Spermatophyta</taxon>
        <taxon>Magnoliopsida</taxon>
        <taxon>eudicotyledons</taxon>
        <taxon>Gunneridae</taxon>
        <taxon>Pentapetalae</taxon>
        <taxon>rosids</taxon>
        <taxon>malvids</taxon>
        <taxon>Brassicales</taxon>
        <taxon>Brassicaceae</taxon>
        <taxon>Brassiceae</taxon>
        <taxon>Brassica</taxon>
    </lineage>
</organism>
<dbReference type="HOGENOM" id="CLU_2708289_0_0_1"/>
<reference evidence="1 2" key="1">
    <citation type="journal article" date="2014" name="Genome Biol.">
        <title>Transcriptome and methylome profiling reveals relics of genome dominance in the mesopolyploid Brassica oleracea.</title>
        <authorList>
            <person name="Parkin I.A."/>
            <person name="Koh C."/>
            <person name="Tang H."/>
            <person name="Robinson S.J."/>
            <person name="Kagale S."/>
            <person name="Clarke W.E."/>
            <person name="Town C.D."/>
            <person name="Nixon J."/>
            <person name="Krishnakumar V."/>
            <person name="Bidwell S.L."/>
            <person name="Denoeud F."/>
            <person name="Belcram H."/>
            <person name="Links M.G."/>
            <person name="Just J."/>
            <person name="Clarke C."/>
            <person name="Bender T."/>
            <person name="Huebert T."/>
            <person name="Mason A.S."/>
            <person name="Pires J.C."/>
            <person name="Barker G."/>
            <person name="Moore J."/>
            <person name="Walley P.G."/>
            <person name="Manoli S."/>
            <person name="Batley J."/>
            <person name="Edwards D."/>
            <person name="Nelson M.N."/>
            <person name="Wang X."/>
            <person name="Paterson A.H."/>
            <person name="King G."/>
            <person name="Bancroft I."/>
            <person name="Chalhoub B."/>
            <person name="Sharpe A.G."/>
        </authorList>
    </citation>
    <scope>NUCLEOTIDE SEQUENCE</scope>
    <source>
        <strain evidence="1 2">cv. TO1000</strain>
    </source>
</reference>
<dbReference type="EnsemblPlants" id="Bo9g102230.1">
    <property type="protein sequence ID" value="Bo9g102230.1"/>
    <property type="gene ID" value="Bo9g102230"/>
</dbReference>
<protein>
    <submittedName>
        <fullName evidence="1">Uncharacterized protein</fullName>
    </submittedName>
</protein>
<proteinExistence type="predicted"/>
<name>A0A0D3EA29_BRAOL</name>
<reference evidence="1" key="2">
    <citation type="submission" date="2015-03" db="UniProtKB">
        <authorList>
            <consortium name="EnsemblPlants"/>
        </authorList>
    </citation>
    <scope>IDENTIFICATION</scope>
</reference>
<evidence type="ECO:0000313" key="2">
    <source>
        <dbReference type="Proteomes" id="UP000032141"/>
    </source>
</evidence>
<dbReference type="AlphaFoldDB" id="A0A0D3EA29"/>
<dbReference type="Proteomes" id="UP000032141">
    <property type="component" value="Chromosome C9"/>
</dbReference>
<keyword evidence="2" id="KW-1185">Reference proteome</keyword>